<evidence type="ECO:0000256" key="4">
    <source>
        <dbReference type="ARBA" id="ARBA00022847"/>
    </source>
</evidence>
<keyword evidence="4" id="KW-0769">Symport</keyword>
<keyword evidence="3 7" id="KW-0812">Transmembrane</keyword>
<keyword evidence="9" id="KW-1185">Reference proteome</keyword>
<evidence type="ECO:0000256" key="5">
    <source>
        <dbReference type="ARBA" id="ARBA00022989"/>
    </source>
</evidence>
<dbReference type="SUPFAM" id="SSF161070">
    <property type="entry name" value="SNF-like"/>
    <property type="match status" value="1"/>
</dbReference>
<evidence type="ECO:0000313" key="9">
    <source>
        <dbReference type="Proteomes" id="UP001331761"/>
    </source>
</evidence>
<evidence type="ECO:0000256" key="6">
    <source>
        <dbReference type="ARBA" id="ARBA00023136"/>
    </source>
</evidence>
<dbReference type="EMBL" id="WIXE01016462">
    <property type="protein sequence ID" value="KAK5972644.1"/>
    <property type="molecule type" value="Genomic_DNA"/>
</dbReference>
<keyword evidence="6 7" id="KW-0472">Membrane</keyword>
<dbReference type="AlphaFoldDB" id="A0AAN8IFG7"/>
<protein>
    <submittedName>
        <fullName evidence="8">Uncharacterized protein</fullName>
    </submittedName>
</protein>
<proteinExistence type="predicted"/>
<comment type="caution">
    <text evidence="8">The sequence shown here is derived from an EMBL/GenBank/DDBJ whole genome shotgun (WGS) entry which is preliminary data.</text>
</comment>
<dbReference type="GO" id="GO:0016020">
    <property type="term" value="C:membrane"/>
    <property type="evidence" value="ECO:0007669"/>
    <property type="project" value="UniProtKB-SubCell"/>
</dbReference>
<feature type="transmembrane region" description="Helical" evidence="7">
    <location>
        <begin position="16"/>
        <end position="34"/>
    </location>
</feature>
<keyword evidence="5 7" id="KW-1133">Transmembrane helix</keyword>
<name>A0AAN8IFG7_TRICO</name>
<dbReference type="Pfam" id="PF00209">
    <property type="entry name" value="SNF"/>
    <property type="match status" value="1"/>
</dbReference>
<dbReference type="InterPro" id="IPR037272">
    <property type="entry name" value="SNS_sf"/>
</dbReference>
<evidence type="ECO:0000313" key="8">
    <source>
        <dbReference type="EMBL" id="KAK5972644.1"/>
    </source>
</evidence>
<gene>
    <name evidence="8" type="ORF">GCK32_010273</name>
</gene>
<evidence type="ECO:0000256" key="2">
    <source>
        <dbReference type="ARBA" id="ARBA00022448"/>
    </source>
</evidence>
<keyword evidence="2" id="KW-0813">Transport</keyword>
<feature type="non-terminal residue" evidence="8">
    <location>
        <position position="1"/>
    </location>
</feature>
<dbReference type="InterPro" id="IPR000175">
    <property type="entry name" value="Na/ntran_symport"/>
</dbReference>
<comment type="subcellular location">
    <subcellularLocation>
        <location evidence="1">Membrane</location>
        <topology evidence="1">Multi-pass membrane protein</topology>
    </subcellularLocation>
</comment>
<dbReference type="Proteomes" id="UP001331761">
    <property type="component" value="Unassembled WGS sequence"/>
</dbReference>
<evidence type="ECO:0000256" key="3">
    <source>
        <dbReference type="ARBA" id="ARBA00022692"/>
    </source>
</evidence>
<accession>A0AAN8IFG7</accession>
<evidence type="ECO:0000256" key="1">
    <source>
        <dbReference type="ARBA" id="ARBA00004141"/>
    </source>
</evidence>
<evidence type="ECO:0000256" key="7">
    <source>
        <dbReference type="SAM" id="Phobius"/>
    </source>
</evidence>
<reference evidence="8 9" key="1">
    <citation type="submission" date="2019-10" db="EMBL/GenBank/DDBJ databases">
        <title>Assembly and Annotation for the nematode Trichostrongylus colubriformis.</title>
        <authorList>
            <person name="Martin J."/>
        </authorList>
    </citation>
    <scope>NUCLEOTIDE SEQUENCE [LARGE SCALE GENOMIC DNA]</scope>
    <source>
        <strain evidence="8">G859</strain>
        <tissue evidence="8">Whole worm</tissue>
    </source>
</reference>
<dbReference type="GO" id="GO:0015293">
    <property type="term" value="F:symporter activity"/>
    <property type="evidence" value="ECO:0007669"/>
    <property type="project" value="UniProtKB-KW"/>
</dbReference>
<sequence length="70" mass="8005">GGILIMEWLIVYGTTWGLLIAVFCEVMVIAYIYGIKQFVHDLKDPRQRCSDLNQEFTGGYAGCYLHQRSC</sequence>
<organism evidence="8 9">
    <name type="scientific">Trichostrongylus colubriformis</name>
    <name type="common">Black scour worm</name>
    <dbReference type="NCBI Taxonomy" id="6319"/>
    <lineage>
        <taxon>Eukaryota</taxon>
        <taxon>Metazoa</taxon>
        <taxon>Ecdysozoa</taxon>
        <taxon>Nematoda</taxon>
        <taxon>Chromadorea</taxon>
        <taxon>Rhabditida</taxon>
        <taxon>Rhabditina</taxon>
        <taxon>Rhabditomorpha</taxon>
        <taxon>Strongyloidea</taxon>
        <taxon>Trichostrongylidae</taxon>
        <taxon>Trichostrongylus</taxon>
    </lineage>
</organism>